<dbReference type="GO" id="GO:0045944">
    <property type="term" value="P:positive regulation of transcription by RNA polymerase II"/>
    <property type="evidence" value="ECO:0007669"/>
    <property type="project" value="TreeGrafter"/>
</dbReference>
<evidence type="ECO:0000256" key="8">
    <source>
        <dbReference type="ARBA" id="ARBA00023163"/>
    </source>
</evidence>
<dbReference type="GO" id="GO:0003677">
    <property type="term" value="F:DNA binding"/>
    <property type="evidence" value="ECO:0007669"/>
    <property type="project" value="UniProtKB-KW"/>
</dbReference>
<feature type="domain" description="C2H2-type" evidence="12">
    <location>
        <begin position="394"/>
        <end position="421"/>
    </location>
</feature>
<comment type="subcellular location">
    <subcellularLocation>
        <location evidence="1">Nucleus</location>
    </subcellularLocation>
</comment>
<evidence type="ECO:0000313" key="13">
    <source>
        <dbReference type="Ensembl" id="ENSSTUP00000080165.1"/>
    </source>
</evidence>
<dbReference type="Gene3D" id="3.30.160.60">
    <property type="entry name" value="Classic Zinc Finger"/>
    <property type="match status" value="11"/>
</dbReference>
<dbReference type="PANTHER" id="PTHR24403">
    <property type="entry name" value="ZINC FINGER PROTEIN"/>
    <property type="match status" value="1"/>
</dbReference>
<keyword evidence="5" id="KW-0862">Zinc</keyword>
<dbReference type="Ensembl" id="ENSSTUT00000085329.1">
    <property type="protein sequence ID" value="ENSSTUP00000080165.1"/>
    <property type="gene ID" value="ENSSTUG00000035359.1"/>
</dbReference>
<dbReference type="FunFam" id="3.30.160.60:FF:000306">
    <property type="entry name" value="Zinc finger and AT-hook domain containing"/>
    <property type="match status" value="1"/>
</dbReference>
<protein>
    <submittedName>
        <fullName evidence="13">Zinc finger and AT-hook domain containing</fullName>
    </submittedName>
</protein>
<dbReference type="InterPro" id="IPR013087">
    <property type="entry name" value="Znf_C2H2_type"/>
</dbReference>
<dbReference type="InterPro" id="IPR036236">
    <property type="entry name" value="Znf_C2H2_sf"/>
</dbReference>
<feature type="region of interest" description="Disordered" evidence="11">
    <location>
        <begin position="44"/>
        <end position="107"/>
    </location>
</feature>
<feature type="compositionally biased region" description="Acidic residues" evidence="11">
    <location>
        <begin position="566"/>
        <end position="620"/>
    </location>
</feature>
<reference evidence="13" key="1">
    <citation type="submission" date="2025-08" db="UniProtKB">
        <authorList>
            <consortium name="Ensembl"/>
        </authorList>
    </citation>
    <scope>IDENTIFICATION</scope>
</reference>
<feature type="compositionally biased region" description="Polar residues" evidence="11">
    <location>
        <begin position="706"/>
        <end position="719"/>
    </location>
</feature>
<dbReference type="FunFam" id="3.30.160.60:FF:000614">
    <property type="entry name" value="Zinc finger protein 142"/>
    <property type="match status" value="1"/>
</dbReference>
<feature type="domain" description="C2H2-type" evidence="12">
    <location>
        <begin position="1092"/>
        <end position="1119"/>
    </location>
</feature>
<keyword evidence="14" id="KW-1185">Reference proteome</keyword>
<feature type="compositionally biased region" description="Acidic residues" evidence="11">
    <location>
        <begin position="98"/>
        <end position="107"/>
    </location>
</feature>
<keyword evidence="4 10" id="KW-0863">Zinc-finger</keyword>
<reference evidence="13" key="2">
    <citation type="submission" date="2025-09" db="UniProtKB">
        <authorList>
            <consortium name="Ensembl"/>
        </authorList>
    </citation>
    <scope>IDENTIFICATION</scope>
</reference>
<gene>
    <name evidence="13" type="primary">ZFAT</name>
    <name evidence="13" type="synonym">LOC115187635</name>
</gene>
<dbReference type="Pfam" id="PF00096">
    <property type="entry name" value="zf-C2H2"/>
    <property type="match status" value="3"/>
</dbReference>
<feature type="domain" description="C2H2-type" evidence="12">
    <location>
        <begin position="261"/>
        <end position="288"/>
    </location>
</feature>
<feature type="compositionally biased region" description="Basic and acidic residues" evidence="11">
    <location>
        <begin position="744"/>
        <end position="762"/>
    </location>
</feature>
<feature type="compositionally biased region" description="Polar residues" evidence="11">
    <location>
        <begin position="730"/>
        <end position="743"/>
    </location>
</feature>
<dbReference type="SUPFAM" id="SSF57667">
    <property type="entry name" value="beta-beta-alpha zinc fingers"/>
    <property type="match status" value="6"/>
</dbReference>
<name>A0A674C8P7_SALTR</name>
<feature type="compositionally biased region" description="Acidic residues" evidence="11">
    <location>
        <begin position="520"/>
        <end position="547"/>
    </location>
</feature>
<evidence type="ECO:0000256" key="10">
    <source>
        <dbReference type="PROSITE-ProRule" id="PRU00042"/>
    </source>
</evidence>
<feature type="domain" description="C2H2-type" evidence="12">
    <location>
        <begin position="448"/>
        <end position="476"/>
    </location>
</feature>
<dbReference type="FunFam" id="3.30.160.60:FF:000401">
    <property type="entry name" value="Zinc finger and AT-hook domain containing"/>
    <property type="match status" value="1"/>
</dbReference>
<feature type="compositionally biased region" description="Acidic residues" evidence="11">
    <location>
        <begin position="628"/>
        <end position="705"/>
    </location>
</feature>
<evidence type="ECO:0000256" key="11">
    <source>
        <dbReference type="SAM" id="MobiDB-lite"/>
    </source>
</evidence>
<keyword evidence="6" id="KW-0805">Transcription regulation</keyword>
<accession>A0A674C8P7</accession>
<keyword evidence="3" id="KW-0677">Repeat</keyword>
<dbReference type="SMART" id="SM00355">
    <property type="entry name" value="ZnF_C2H2"/>
    <property type="match status" value="19"/>
</dbReference>
<keyword evidence="8" id="KW-0804">Transcription</keyword>
<feature type="domain" description="C2H2-type" evidence="12">
    <location>
        <begin position="869"/>
        <end position="896"/>
    </location>
</feature>
<evidence type="ECO:0000256" key="4">
    <source>
        <dbReference type="ARBA" id="ARBA00022771"/>
    </source>
</evidence>
<keyword evidence="9" id="KW-0539">Nucleus</keyword>
<feature type="domain" description="C2H2-type" evidence="12">
    <location>
        <begin position="289"/>
        <end position="316"/>
    </location>
</feature>
<dbReference type="PANTHER" id="PTHR24403:SF67">
    <property type="entry name" value="FI01116P-RELATED"/>
    <property type="match status" value="1"/>
</dbReference>
<keyword evidence="7" id="KW-0238">DNA-binding</keyword>
<feature type="region of interest" description="Disordered" evidence="11">
    <location>
        <begin position="136"/>
        <end position="185"/>
    </location>
</feature>
<dbReference type="Pfam" id="PF23611">
    <property type="entry name" value="zf-C2H2_16"/>
    <property type="match status" value="1"/>
</dbReference>
<evidence type="ECO:0000256" key="9">
    <source>
        <dbReference type="ARBA" id="ARBA00023242"/>
    </source>
</evidence>
<sequence length="1400" mass="157402">MCKLCNLFSPHRAQLLSHVSEKHHTEGLNPDDIIVALMPLTASLEKGGDSPVKRKRGRPKGSTKKIVADGPMIETTSSNQKKQKQQTVEAQSEAGLVDGEEPEDDNALDCKKCNRVFGNRRQIMKHICLIDLREDEDQEDNDKEFEAEPRAAEGKEEDRERSSKRPRPLRSEKVSLVKEQEPAGGTKNPIISVVLTAHEALPGATRIVPIEATPAEPVATADTDPQEAGQKRGFQEYSIQQAAYEVPLKSNRIGQTQLKIFTCEYCNKVFKFRHSLQAHLRTHTNEKPFKCPHCDYASAIKANLSVHMRKHTGEKFSCEHCSFQCLSKGHLKVHVERVHHKIKQHCLFCKKKYSDVKNLLKHMRESHDLEDKKVKDSYHEYSLQTREGKRQLLYDCQICDRKFKNELDRDRHMMVHGSERPFGCELCDHGCTKFQALQAHVRKHPFLYVCAACQQKFVSSVRLKAHLKEAHPESEEAAGFSESINSSFCLLEPGDDIKREMLRQDEIRMAEELSLLNAQQEEEEALAGDPSEEQEEALAGDPSEEQEAALAGDPSEEQVEALAGDPSEEQEEALAGDPSEEQEEALAGDLSEEQEEALAGDPSEEQEEALAGDPSEEQEEALAGNPSEEQEEALTGDPSEEQEEALTGDPSEEQEEALAGDPSEEQEEGEGEEQEEGLGEGEEQGEGLGEGEEQVVPDPGPEEQTVETCVLNQPAQETETLQDRTEPISPEQTQTASKGTTQEVIREERPDKTLVEEDKPHGENNVIVAEQDTLVEKPSGKEESMGHQQHPEEDKGSSSTSQGHVEETLRSLVLIQGEVIGQTNASAGPQGEDGTTEERSAFQQILDKLQKRQLNMVVFDRIRKVYGDLECEYCGKLFWYQVHYNMHVRTHTKEHLHYCTQCSYSSITKNCLKRHLIQRHSNILLQCPMEHCQYCTPDKYKLQAHLKTHFDNEKRSFACPVCEETFTEDKLKHHIKNFHPDTPMNTISEALGVRVQMKGLIGKRASKCPYCDSYFMRNGADLQQHIWAHQGVKPFKCSLCDYASRSKSNLKAHMSRHTTEKTHLCDMCGKKFKSKVTLKSHKLMHTEDGKQFKCTECDYSAAQKPLLVRHMEQHASFKPYRCGHCHYSCNIAGPLKRHYSKKHPNQEYCNAGPGPATSEAVEQQGGVKCPVCDYVYGTKWEMNRHLKNKHGLKVIQSDMLGLNQWEVRFNSLLYIWSILRCFSMSRHCVCVCVCSEVVEQSVEEPLTQYLHITETEDPQGTEAAVSALQDLRFTENGVVATTTEGLDPTAVNILQQIIELGAESNDATAASMVAMVPGRVTVVEQVTEEEGQGTHTVMIQDPFQQAASMELGEEHHLVVSSDDVEGMETVTVYTQGEDASQFIVYVQEAVETEEHTVESI</sequence>
<dbReference type="FunFam" id="3.30.160.60:FF:001211">
    <property type="entry name" value="Zinc finger and AT-hook domain containing"/>
    <property type="match status" value="1"/>
</dbReference>
<organism evidence="13 14">
    <name type="scientific">Salmo trutta</name>
    <name type="common">Brown trout</name>
    <dbReference type="NCBI Taxonomy" id="8032"/>
    <lineage>
        <taxon>Eukaryota</taxon>
        <taxon>Metazoa</taxon>
        <taxon>Chordata</taxon>
        <taxon>Craniata</taxon>
        <taxon>Vertebrata</taxon>
        <taxon>Euteleostomi</taxon>
        <taxon>Actinopterygii</taxon>
        <taxon>Neopterygii</taxon>
        <taxon>Teleostei</taxon>
        <taxon>Protacanthopterygii</taxon>
        <taxon>Salmoniformes</taxon>
        <taxon>Salmonidae</taxon>
        <taxon>Salmoninae</taxon>
        <taxon>Salmo</taxon>
    </lineage>
</organism>
<evidence type="ECO:0000256" key="5">
    <source>
        <dbReference type="ARBA" id="ARBA00022833"/>
    </source>
</evidence>
<dbReference type="InterPro" id="IPR050688">
    <property type="entry name" value="Zinc_finger/UBP_domain"/>
</dbReference>
<dbReference type="FunFam" id="3.30.160.60:FF:001756">
    <property type="entry name" value="Zinc finger and AT-hook domain containing"/>
    <property type="match status" value="1"/>
</dbReference>
<feature type="region of interest" description="Disordered" evidence="11">
    <location>
        <begin position="520"/>
        <end position="805"/>
    </location>
</feature>
<evidence type="ECO:0000256" key="6">
    <source>
        <dbReference type="ARBA" id="ARBA00023015"/>
    </source>
</evidence>
<proteinExistence type="predicted"/>
<feature type="compositionally biased region" description="Basic and acidic residues" evidence="11">
    <location>
        <begin position="144"/>
        <end position="181"/>
    </location>
</feature>
<dbReference type="Proteomes" id="UP000472277">
    <property type="component" value="Unassembled WGS sequence"/>
</dbReference>
<evidence type="ECO:0000256" key="7">
    <source>
        <dbReference type="ARBA" id="ARBA00023125"/>
    </source>
</evidence>
<feature type="domain" description="C2H2-type" evidence="12">
    <location>
        <begin position="1035"/>
        <end position="1062"/>
    </location>
</feature>
<feature type="domain" description="C2H2-type" evidence="12">
    <location>
        <begin position="344"/>
        <end position="372"/>
    </location>
</feature>
<dbReference type="GO" id="GO:0005634">
    <property type="term" value="C:nucleus"/>
    <property type="evidence" value="ECO:0007669"/>
    <property type="project" value="UniProtKB-SubCell"/>
</dbReference>
<evidence type="ECO:0000256" key="1">
    <source>
        <dbReference type="ARBA" id="ARBA00004123"/>
    </source>
</evidence>
<evidence type="ECO:0000259" key="12">
    <source>
        <dbReference type="PROSITE" id="PS50157"/>
    </source>
</evidence>
<dbReference type="GO" id="GO:0008270">
    <property type="term" value="F:zinc ion binding"/>
    <property type="evidence" value="ECO:0007669"/>
    <property type="project" value="UniProtKB-KW"/>
</dbReference>
<dbReference type="GeneTree" id="ENSGT00940000156658"/>
<dbReference type="PROSITE" id="PS00028">
    <property type="entry name" value="ZINC_FINGER_C2H2_1"/>
    <property type="match status" value="9"/>
</dbReference>
<feature type="compositionally biased region" description="Basic and acidic residues" evidence="11">
    <location>
        <begin position="774"/>
        <end position="796"/>
    </location>
</feature>
<evidence type="ECO:0000256" key="3">
    <source>
        <dbReference type="ARBA" id="ARBA00022737"/>
    </source>
</evidence>
<evidence type="ECO:0000256" key="2">
    <source>
        <dbReference type="ARBA" id="ARBA00022723"/>
    </source>
</evidence>
<dbReference type="FunFam" id="3.30.160.60:FF:000810">
    <property type="entry name" value="Zgc:174563 protein"/>
    <property type="match status" value="1"/>
</dbReference>
<dbReference type="FunFam" id="3.30.160.60:FF:001388">
    <property type="entry name" value="Zinc finger and AT-hook domain containing"/>
    <property type="match status" value="1"/>
</dbReference>
<feature type="domain" description="C2H2-type" evidence="12">
    <location>
        <begin position="1063"/>
        <end position="1090"/>
    </location>
</feature>
<feature type="compositionally biased region" description="Basic residues" evidence="11">
    <location>
        <begin position="53"/>
        <end position="63"/>
    </location>
</feature>
<dbReference type="PROSITE" id="PS50157">
    <property type="entry name" value="ZINC_FINGER_C2H2_2"/>
    <property type="match status" value="9"/>
</dbReference>
<dbReference type="InterPro" id="IPR056438">
    <property type="entry name" value="Znf-C2H2_CTCF"/>
</dbReference>
<dbReference type="InParanoid" id="A0A674C8P7"/>
<evidence type="ECO:0000313" key="14">
    <source>
        <dbReference type="Proteomes" id="UP000472277"/>
    </source>
</evidence>
<keyword evidence="2" id="KW-0479">Metal-binding</keyword>
<dbReference type="OMA" id="YIHAAYN"/>
<dbReference type="FunFam" id="3.30.160.60:FF:000255">
    <property type="entry name" value="Zinc finger and AT-hook domain containing"/>
    <property type="match status" value="1"/>
</dbReference>